<evidence type="ECO:0000256" key="4">
    <source>
        <dbReference type="ARBA" id="ARBA00022475"/>
    </source>
</evidence>
<comment type="caution">
    <text evidence="9">The sequence shown here is derived from an EMBL/GenBank/DDBJ whole genome shotgun (WGS) entry which is preliminary data.</text>
</comment>
<keyword evidence="10" id="KW-1185">Reference proteome</keyword>
<keyword evidence="6 8" id="KW-1133">Transmembrane helix</keyword>
<evidence type="ECO:0000256" key="3">
    <source>
        <dbReference type="ARBA" id="ARBA00022448"/>
    </source>
</evidence>
<dbReference type="InterPro" id="IPR011606">
    <property type="entry name" value="Brnchd-chn_aa_trnsp_permease"/>
</dbReference>
<keyword evidence="3" id="KW-0813">Transport</keyword>
<dbReference type="PANTHER" id="PTHR34979">
    <property type="entry name" value="INNER MEMBRANE PROTEIN YGAZ"/>
    <property type="match status" value="1"/>
</dbReference>
<feature type="transmembrane region" description="Helical" evidence="8">
    <location>
        <begin position="128"/>
        <end position="148"/>
    </location>
</feature>
<organism evidence="9 10">
    <name type="scientific">Streptomyces coffeae</name>
    <dbReference type="NCBI Taxonomy" id="621382"/>
    <lineage>
        <taxon>Bacteria</taxon>
        <taxon>Bacillati</taxon>
        <taxon>Actinomycetota</taxon>
        <taxon>Actinomycetes</taxon>
        <taxon>Kitasatosporales</taxon>
        <taxon>Streptomycetaceae</taxon>
        <taxon>Streptomyces</taxon>
    </lineage>
</organism>
<dbReference type="Proteomes" id="UP000634229">
    <property type="component" value="Unassembled WGS sequence"/>
</dbReference>
<evidence type="ECO:0000313" key="9">
    <source>
        <dbReference type="EMBL" id="MBL1097623.1"/>
    </source>
</evidence>
<feature type="transmembrane region" description="Helical" evidence="8">
    <location>
        <begin position="160"/>
        <end position="179"/>
    </location>
</feature>
<feature type="transmembrane region" description="Helical" evidence="8">
    <location>
        <begin position="191"/>
        <end position="218"/>
    </location>
</feature>
<evidence type="ECO:0000256" key="8">
    <source>
        <dbReference type="SAM" id="Phobius"/>
    </source>
</evidence>
<keyword evidence="7 8" id="KW-0472">Membrane</keyword>
<evidence type="ECO:0000256" key="7">
    <source>
        <dbReference type="ARBA" id="ARBA00023136"/>
    </source>
</evidence>
<comment type="similarity">
    <text evidence="2">Belongs to the AzlC family.</text>
</comment>
<dbReference type="PANTHER" id="PTHR34979:SF1">
    <property type="entry name" value="INNER MEMBRANE PROTEIN YGAZ"/>
    <property type="match status" value="1"/>
</dbReference>
<evidence type="ECO:0000256" key="2">
    <source>
        <dbReference type="ARBA" id="ARBA00010735"/>
    </source>
</evidence>
<gene>
    <name evidence="9" type="ORF">JK363_13200</name>
</gene>
<keyword evidence="4" id="KW-1003">Cell membrane</keyword>
<protein>
    <submittedName>
        <fullName evidence="9">AzlC family ABC transporter permease</fullName>
    </submittedName>
</protein>
<keyword evidence="5 8" id="KW-0812">Transmembrane</keyword>
<proteinExistence type="inferred from homology"/>
<dbReference type="Pfam" id="PF03591">
    <property type="entry name" value="AzlC"/>
    <property type="match status" value="1"/>
</dbReference>
<reference evidence="9 10" key="1">
    <citation type="submission" date="2021-01" db="EMBL/GenBank/DDBJ databases">
        <title>WGS of actinomycetes isolated from Thailand.</title>
        <authorList>
            <person name="Thawai C."/>
        </authorList>
    </citation>
    <scope>NUCLEOTIDE SEQUENCE [LARGE SCALE GENOMIC DNA]</scope>
    <source>
        <strain evidence="9 10">CA1R205</strain>
    </source>
</reference>
<evidence type="ECO:0000256" key="5">
    <source>
        <dbReference type="ARBA" id="ARBA00022692"/>
    </source>
</evidence>
<name>A0ABS1NC48_9ACTN</name>
<sequence length="222" mass="22274">MRSLCRTGDPRLLRDVALVCLADGVIGVSFGAIAVAGGMPAWLPVAMSLIVFAGAAQFSAVGMLLTGGSPLAAAATGLLLNTRTVPFSLALADSLGSGRAARLLGAHLITDETAAFALAQRDPARRRAAFWLSGLALFATWNVGVLAGSLAGNALGDTDALGLDAAYPAVLLALTLPALRDLRTRRAALTGAALALAATPFLPPGLPVLLALTGLLAAGRAS</sequence>
<feature type="transmembrane region" description="Helical" evidence="8">
    <location>
        <begin position="12"/>
        <end position="35"/>
    </location>
</feature>
<dbReference type="RefSeq" id="WP_201875019.1">
    <property type="nucleotide sequence ID" value="NZ_JAERRF010000006.1"/>
</dbReference>
<evidence type="ECO:0000256" key="6">
    <source>
        <dbReference type="ARBA" id="ARBA00022989"/>
    </source>
</evidence>
<comment type="subcellular location">
    <subcellularLocation>
        <location evidence="1">Cell membrane</location>
        <topology evidence="1">Multi-pass membrane protein</topology>
    </subcellularLocation>
</comment>
<evidence type="ECO:0000313" key="10">
    <source>
        <dbReference type="Proteomes" id="UP000634229"/>
    </source>
</evidence>
<dbReference type="EMBL" id="JAERRF010000006">
    <property type="protein sequence ID" value="MBL1097623.1"/>
    <property type="molecule type" value="Genomic_DNA"/>
</dbReference>
<evidence type="ECO:0000256" key="1">
    <source>
        <dbReference type="ARBA" id="ARBA00004651"/>
    </source>
</evidence>
<accession>A0ABS1NC48</accession>